<proteinExistence type="predicted"/>
<dbReference type="PANTHER" id="PTHR37017:SF11">
    <property type="entry name" value="ESTERASE_LIPASE_THIOESTERASE DOMAIN-CONTAINING PROTEIN"/>
    <property type="match status" value="1"/>
</dbReference>
<feature type="domain" description="AB hydrolase-1" evidence="1">
    <location>
        <begin position="8"/>
        <end position="249"/>
    </location>
</feature>
<protein>
    <recommendedName>
        <fullName evidence="1">AB hydrolase-1 domain-containing protein</fullName>
    </recommendedName>
</protein>
<keyword evidence="3" id="KW-1185">Reference proteome</keyword>
<dbReference type="PANTHER" id="PTHR37017">
    <property type="entry name" value="AB HYDROLASE-1 DOMAIN-CONTAINING PROTEIN-RELATED"/>
    <property type="match status" value="1"/>
</dbReference>
<evidence type="ECO:0000313" key="3">
    <source>
        <dbReference type="Proteomes" id="UP000182658"/>
    </source>
</evidence>
<dbReference type="OrthoDB" id="1263307at2759"/>
<dbReference type="Gene3D" id="3.40.50.1820">
    <property type="entry name" value="alpha/beta hydrolase"/>
    <property type="match status" value="1"/>
</dbReference>
<name>A0A1J7JP32_9PEZI</name>
<dbReference type="EMBL" id="KV875095">
    <property type="protein sequence ID" value="OIW31664.1"/>
    <property type="molecule type" value="Genomic_DNA"/>
</dbReference>
<reference evidence="2 3" key="1">
    <citation type="submission" date="2016-10" db="EMBL/GenBank/DDBJ databases">
        <title>Draft genome sequence of Coniochaeta ligniaria NRRL30616, a lignocellulolytic fungus for bioabatement of inhibitors in plant biomass hydrolysates.</title>
        <authorList>
            <consortium name="DOE Joint Genome Institute"/>
            <person name="Jimenez D.J."/>
            <person name="Hector R.E."/>
            <person name="Riley R."/>
            <person name="Sun H."/>
            <person name="Grigoriev I.V."/>
            <person name="Van Elsas J.D."/>
            <person name="Nichols N.N."/>
        </authorList>
    </citation>
    <scope>NUCLEOTIDE SEQUENCE [LARGE SCALE GENOMIC DNA]</scope>
    <source>
        <strain evidence="2 3">NRRL 30616</strain>
    </source>
</reference>
<evidence type="ECO:0000313" key="2">
    <source>
        <dbReference type="EMBL" id="OIW31664.1"/>
    </source>
</evidence>
<sequence length="264" mass="28641">MSNDKVEIVIVPGSFATTPPYEVLVKGLKAKGYNARVVGLLSVNDGTRLPPATMQDDAAEIRSAVQSILDDPETPRNVVLAVHSYAGVPGTEAVKGLSKADRSAKGKDTAVVGLLYMAGFLPQEGQCVRDLMSKDVPEEFKHPSPGIYYPATPVEYASFVFNDVEDPAEALRLHASFSRHSADSYDGKLSYAAWKDISSVQILPSIDMVIPVAGQEAMFEKAKEVAPEKMKQVIFEGAGHCFCLHGKWVERTVDEMIKLAEANL</sequence>
<dbReference type="AlphaFoldDB" id="A0A1J7JP32"/>
<evidence type="ECO:0000259" key="1">
    <source>
        <dbReference type="Pfam" id="PF12697"/>
    </source>
</evidence>
<dbReference type="Pfam" id="PF12697">
    <property type="entry name" value="Abhydrolase_6"/>
    <property type="match status" value="1"/>
</dbReference>
<organism evidence="2 3">
    <name type="scientific">Coniochaeta ligniaria NRRL 30616</name>
    <dbReference type="NCBI Taxonomy" id="1408157"/>
    <lineage>
        <taxon>Eukaryota</taxon>
        <taxon>Fungi</taxon>
        <taxon>Dikarya</taxon>
        <taxon>Ascomycota</taxon>
        <taxon>Pezizomycotina</taxon>
        <taxon>Sordariomycetes</taxon>
        <taxon>Sordariomycetidae</taxon>
        <taxon>Coniochaetales</taxon>
        <taxon>Coniochaetaceae</taxon>
        <taxon>Coniochaeta</taxon>
    </lineage>
</organism>
<dbReference type="SUPFAM" id="SSF53474">
    <property type="entry name" value="alpha/beta-Hydrolases"/>
    <property type="match status" value="1"/>
</dbReference>
<gene>
    <name evidence="2" type="ORF">CONLIGDRAFT_234566</name>
</gene>
<dbReference type="InterPro" id="IPR000073">
    <property type="entry name" value="AB_hydrolase_1"/>
</dbReference>
<accession>A0A1J7JP32</accession>
<dbReference type="InterPro" id="IPR029058">
    <property type="entry name" value="AB_hydrolase_fold"/>
</dbReference>
<dbReference type="Proteomes" id="UP000182658">
    <property type="component" value="Unassembled WGS sequence"/>
</dbReference>
<dbReference type="InterPro" id="IPR052897">
    <property type="entry name" value="Sec-Metab_Biosynth_Hydrolase"/>
</dbReference>
<dbReference type="InParanoid" id="A0A1J7JP32"/>